<reference evidence="1" key="1">
    <citation type="submission" date="2023-05" db="EMBL/GenBank/DDBJ databases">
        <authorList>
            <person name="Stuckert A."/>
        </authorList>
    </citation>
    <scope>NUCLEOTIDE SEQUENCE</scope>
</reference>
<sequence length="87" mass="9849">MELTGERSVCKQYRSLPCQQEQVALYCYAQHSNTKQLVYIVKHTQHTVNPLISPNVNPSCPVSLVQWQCFLLALITVLVSLKMSVTV</sequence>
<dbReference type="EMBL" id="CATNWA010012176">
    <property type="protein sequence ID" value="CAI9562950.1"/>
    <property type="molecule type" value="Genomic_DNA"/>
</dbReference>
<comment type="caution">
    <text evidence="1">The sequence shown here is derived from an EMBL/GenBank/DDBJ whole genome shotgun (WGS) entry which is preliminary data.</text>
</comment>
<evidence type="ECO:0000313" key="1">
    <source>
        <dbReference type="EMBL" id="CAI9562950.1"/>
    </source>
</evidence>
<feature type="non-terminal residue" evidence="1">
    <location>
        <position position="87"/>
    </location>
</feature>
<accession>A0ABN9CTD2</accession>
<name>A0ABN9CTD2_9NEOB</name>
<proteinExistence type="predicted"/>
<gene>
    <name evidence="1" type="ORF">SPARVUS_LOCUS5678719</name>
</gene>
<dbReference type="Proteomes" id="UP001162483">
    <property type="component" value="Unassembled WGS sequence"/>
</dbReference>
<evidence type="ECO:0000313" key="2">
    <source>
        <dbReference type="Proteomes" id="UP001162483"/>
    </source>
</evidence>
<keyword evidence="2" id="KW-1185">Reference proteome</keyword>
<organism evidence="1 2">
    <name type="scientific">Staurois parvus</name>
    <dbReference type="NCBI Taxonomy" id="386267"/>
    <lineage>
        <taxon>Eukaryota</taxon>
        <taxon>Metazoa</taxon>
        <taxon>Chordata</taxon>
        <taxon>Craniata</taxon>
        <taxon>Vertebrata</taxon>
        <taxon>Euteleostomi</taxon>
        <taxon>Amphibia</taxon>
        <taxon>Batrachia</taxon>
        <taxon>Anura</taxon>
        <taxon>Neobatrachia</taxon>
        <taxon>Ranoidea</taxon>
        <taxon>Ranidae</taxon>
        <taxon>Staurois</taxon>
    </lineage>
</organism>
<protein>
    <submittedName>
        <fullName evidence="1">Uncharacterized protein</fullName>
    </submittedName>
</protein>